<sequence length="93" mass="11202">MYAYAVVYKDKDGYVEYVKNPDTDSYMLYDNNQTAQKAVSFIKEYYKNLLKPKVITKRRFFKKEIIYERIPDVLRNQYKNILNTITVKKVSIL</sequence>
<dbReference type="GeneID" id="29059239"/>
<accession>A0A192YA32</accession>
<dbReference type="EMBL" id="KX078569">
    <property type="protein sequence ID" value="ANM46579.1"/>
    <property type="molecule type" value="Genomic_DNA"/>
</dbReference>
<dbReference type="OrthoDB" id="29278at10239"/>
<protein>
    <submittedName>
        <fullName evidence="1">Uncharacterized protein</fullName>
    </submittedName>
</protein>
<dbReference type="RefSeq" id="YP_009279871.1">
    <property type="nucleotide sequence ID" value="NC_031020.1"/>
</dbReference>
<dbReference type="Proteomes" id="UP000203816">
    <property type="component" value="Segment"/>
</dbReference>
<dbReference type="KEGG" id="vg:29059239"/>
<keyword evidence="2" id="KW-1185">Reference proteome</keyword>
<proteinExistence type="predicted"/>
<organism evidence="1 2">
    <name type="scientific">Morganella phage vB_MmoM_MP1</name>
    <dbReference type="NCBI Taxonomy" id="1852628"/>
    <lineage>
        <taxon>Viruses</taxon>
        <taxon>Duplodnaviria</taxon>
        <taxon>Heunggongvirae</taxon>
        <taxon>Uroviricota</taxon>
        <taxon>Caudoviricetes</taxon>
        <taxon>Pantevenvirales</taxon>
        <taxon>Straboviridae</taxon>
        <taxon>Gualtarvirus</taxon>
        <taxon>Gualtarvirus mp1</taxon>
    </lineage>
</organism>
<name>A0A192YA32_9CAUD</name>
<gene>
    <name evidence="1" type="ORF">MP1_gp0014</name>
</gene>
<dbReference type="InterPro" id="IPR058010">
    <property type="entry name" value="Y01A"/>
</dbReference>
<evidence type="ECO:0000313" key="2">
    <source>
        <dbReference type="Proteomes" id="UP000203816"/>
    </source>
</evidence>
<evidence type="ECO:0000313" key="1">
    <source>
        <dbReference type="EMBL" id="ANM46579.1"/>
    </source>
</evidence>
<reference evidence="1 2" key="1">
    <citation type="submission" date="2016-04" db="EMBL/GenBank/DDBJ databases">
        <title>Comparative genomics of Morganella phages MP1 and MP2 define new clades among the T4 and T7-like Viruses.</title>
        <authorList>
            <person name="Pinto G."/>
            <person name="Oliveira A."/>
            <person name="Malgorzata L."/>
            <person name="Kropinski A."/>
            <person name="Azeredo J."/>
        </authorList>
    </citation>
    <scope>NUCLEOTIDE SEQUENCE [LARGE SCALE GENOMIC DNA]</scope>
</reference>
<dbReference type="Pfam" id="PF25693">
    <property type="entry name" value="Phage_Y01A"/>
    <property type="match status" value="1"/>
</dbReference>